<dbReference type="GO" id="GO:0009982">
    <property type="term" value="F:pseudouridine synthase activity"/>
    <property type="evidence" value="ECO:0007669"/>
    <property type="project" value="InterPro"/>
</dbReference>
<evidence type="ECO:0000256" key="3">
    <source>
        <dbReference type="RuleBase" id="RU362028"/>
    </source>
</evidence>
<comment type="caution">
    <text evidence="5">The sequence shown here is derived from an EMBL/GenBank/DDBJ whole genome shotgun (WGS) entry which is preliminary data.</text>
</comment>
<dbReference type="InterPro" id="IPR006224">
    <property type="entry name" value="PsdUridine_synth_RluA-like_CS"/>
</dbReference>
<dbReference type="InterPro" id="IPR050188">
    <property type="entry name" value="RluA_PseudoU_synthase"/>
</dbReference>
<dbReference type="Proteomes" id="UP000477311">
    <property type="component" value="Unassembled WGS sequence"/>
</dbReference>
<accession>A0A6M1RQN6</accession>
<dbReference type="InterPro" id="IPR020103">
    <property type="entry name" value="PsdUridine_synth_cat_dom_sf"/>
</dbReference>
<keyword evidence="3" id="KW-0413">Isomerase</keyword>
<dbReference type="Gene3D" id="3.30.2350.10">
    <property type="entry name" value="Pseudouridine synthase"/>
    <property type="match status" value="1"/>
</dbReference>
<dbReference type="NCBIfam" id="TIGR00005">
    <property type="entry name" value="rluA_subfam"/>
    <property type="match status" value="1"/>
</dbReference>
<name>A0A6M1RQN6_9BACT</name>
<dbReference type="Pfam" id="PF00849">
    <property type="entry name" value="PseudoU_synth_2"/>
    <property type="match status" value="1"/>
</dbReference>
<dbReference type="PROSITE" id="PS01129">
    <property type="entry name" value="PSI_RLU"/>
    <property type="match status" value="1"/>
</dbReference>
<keyword evidence="6" id="KW-1185">Reference proteome</keyword>
<dbReference type="GO" id="GO:0003723">
    <property type="term" value="F:RNA binding"/>
    <property type="evidence" value="ECO:0007669"/>
    <property type="project" value="InterPro"/>
</dbReference>
<dbReference type="CDD" id="cd02869">
    <property type="entry name" value="PseudoU_synth_RluA_like"/>
    <property type="match status" value="1"/>
</dbReference>
<reference evidence="5 6" key="1">
    <citation type="submission" date="2020-02" db="EMBL/GenBank/DDBJ databases">
        <title>Draft genome sequence of Limisphaera ngatamarikiensis NGM72.4T, a thermophilic Verrucomicrobia grouped in subdivision 3.</title>
        <authorList>
            <person name="Carere C.R."/>
            <person name="Steen J."/>
            <person name="Hugenholtz P."/>
            <person name="Stott M.B."/>
        </authorList>
    </citation>
    <scope>NUCLEOTIDE SEQUENCE [LARGE SCALE GENOMIC DNA]</scope>
    <source>
        <strain evidence="5 6">NGM72.4</strain>
    </source>
</reference>
<gene>
    <name evidence="5" type="ORF">G4L39_11310</name>
</gene>
<dbReference type="GO" id="GO:0140098">
    <property type="term" value="F:catalytic activity, acting on RNA"/>
    <property type="evidence" value="ECO:0007669"/>
    <property type="project" value="UniProtKB-ARBA"/>
</dbReference>
<evidence type="ECO:0000313" key="5">
    <source>
        <dbReference type="EMBL" id="NGO39973.1"/>
    </source>
</evidence>
<feature type="active site" evidence="2">
    <location>
        <position position="79"/>
    </location>
</feature>
<evidence type="ECO:0000256" key="2">
    <source>
        <dbReference type="PIRSR" id="PIRSR606225-1"/>
    </source>
</evidence>
<proteinExistence type="inferred from homology"/>
<dbReference type="InterPro" id="IPR006145">
    <property type="entry name" value="PsdUridine_synth_RsuA/RluA"/>
</dbReference>
<comment type="catalytic activity">
    <reaction evidence="3">
        <text>a uridine in RNA = a pseudouridine in RNA</text>
        <dbReference type="Rhea" id="RHEA:48348"/>
        <dbReference type="Rhea" id="RHEA-COMP:12068"/>
        <dbReference type="Rhea" id="RHEA-COMP:12069"/>
        <dbReference type="ChEBI" id="CHEBI:65314"/>
        <dbReference type="ChEBI" id="CHEBI:65315"/>
    </reaction>
</comment>
<dbReference type="SUPFAM" id="SSF55120">
    <property type="entry name" value="Pseudouridine synthase"/>
    <property type="match status" value="1"/>
</dbReference>
<dbReference type="PANTHER" id="PTHR21600:SF87">
    <property type="entry name" value="RNA PSEUDOURIDYLATE SYNTHASE DOMAIN-CONTAINING PROTEIN 1"/>
    <property type="match status" value="1"/>
</dbReference>
<dbReference type="InterPro" id="IPR006225">
    <property type="entry name" value="PsdUridine_synth_RluC/D"/>
</dbReference>
<evidence type="ECO:0000313" key="6">
    <source>
        <dbReference type="Proteomes" id="UP000477311"/>
    </source>
</evidence>
<organism evidence="5 6">
    <name type="scientific">Limisphaera ngatamarikiensis</name>
    <dbReference type="NCBI Taxonomy" id="1324935"/>
    <lineage>
        <taxon>Bacteria</taxon>
        <taxon>Pseudomonadati</taxon>
        <taxon>Verrucomicrobiota</taxon>
        <taxon>Verrucomicrobiia</taxon>
        <taxon>Limisphaerales</taxon>
        <taxon>Limisphaeraceae</taxon>
        <taxon>Limisphaera</taxon>
    </lineage>
</organism>
<dbReference type="PANTHER" id="PTHR21600">
    <property type="entry name" value="MITOCHONDRIAL RNA PSEUDOURIDINE SYNTHASE"/>
    <property type="match status" value="1"/>
</dbReference>
<dbReference type="EC" id="5.4.99.-" evidence="3"/>
<dbReference type="GO" id="GO:0000455">
    <property type="term" value="P:enzyme-directed rRNA pseudouridine synthesis"/>
    <property type="evidence" value="ECO:0007669"/>
    <property type="project" value="TreeGrafter"/>
</dbReference>
<evidence type="ECO:0000256" key="1">
    <source>
        <dbReference type="ARBA" id="ARBA00010876"/>
    </source>
</evidence>
<dbReference type="AlphaFoldDB" id="A0A6M1RQN6"/>
<comment type="function">
    <text evidence="3">Responsible for synthesis of pseudouridine from uracil.</text>
</comment>
<dbReference type="EMBL" id="JAAKYA010000077">
    <property type="protein sequence ID" value="NGO39973.1"/>
    <property type="molecule type" value="Genomic_DNA"/>
</dbReference>
<sequence length="281" mass="31502">MSTTIKLSAPGSGYWEVQVLYEDDHLLAIDKPAGLLTSPDRYDPNRPNLMRLLHEGIAQRKPWAAARGLEYLANVHRLDFETSGVLLLTKDKASLTHLTRQFESGQTEKQYVALVEGAVSDEEFRVSARLAPDPARPERMCVVRKRGKESVTEFSVLERFLGYTLLQCRPLTGRTHQIRVHLAHRGCPVVGDKLYGGSPLWLSRIKVGYRLRKGETERPLLERLALHAERLVVLHPVTGQTVEIVAPWPKDLQAAVKQLRRHAPMPGSAYRPASQKAGGDL</sequence>
<protein>
    <recommendedName>
        <fullName evidence="3">Pseudouridine synthase</fullName>
        <ecNumber evidence="3">5.4.99.-</ecNumber>
    </recommendedName>
</protein>
<evidence type="ECO:0000259" key="4">
    <source>
        <dbReference type="Pfam" id="PF00849"/>
    </source>
</evidence>
<feature type="domain" description="Pseudouridine synthase RsuA/RluA-like" evidence="4">
    <location>
        <begin position="25"/>
        <end position="184"/>
    </location>
</feature>
<dbReference type="RefSeq" id="WP_165108285.1">
    <property type="nucleotide sequence ID" value="NZ_JAAKYA010000077.1"/>
</dbReference>
<comment type="similarity">
    <text evidence="1 3">Belongs to the pseudouridine synthase RluA family.</text>
</comment>